<dbReference type="EMBL" id="PVMZ01000003">
    <property type="protein sequence ID" value="PRX23448.1"/>
    <property type="molecule type" value="Genomic_DNA"/>
</dbReference>
<gene>
    <name evidence="1" type="ORF">CLV67_103196</name>
</gene>
<reference evidence="1 2" key="1">
    <citation type="submission" date="2018-03" db="EMBL/GenBank/DDBJ databases">
        <title>Genomic Encyclopedia of Archaeal and Bacterial Type Strains, Phase II (KMG-II): from individual species to whole genera.</title>
        <authorList>
            <person name="Goeker M."/>
        </authorList>
    </citation>
    <scope>NUCLEOTIDE SEQUENCE [LARGE SCALE GENOMIC DNA]</scope>
    <source>
        <strain evidence="1 2">DSM 43146</strain>
    </source>
</reference>
<protein>
    <submittedName>
        <fullName evidence="1">Uncharacterized protein</fullName>
    </submittedName>
</protein>
<comment type="caution">
    <text evidence="1">The sequence shown here is derived from an EMBL/GenBank/DDBJ whole genome shotgun (WGS) entry which is preliminary data.</text>
</comment>
<organism evidence="1 2">
    <name type="scientific">Actinoplanes italicus</name>
    <dbReference type="NCBI Taxonomy" id="113567"/>
    <lineage>
        <taxon>Bacteria</taxon>
        <taxon>Bacillati</taxon>
        <taxon>Actinomycetota</taxon>
        <taxon>Actinomycetes</taxon>
        <taxon>Micromonosporales</taxon>
        <taxon>Micromonosporaceae</taxon>
        <taxon>Actinoplanes</taxon>
    </lineage>
</organism>
<name>A0A2T0KIV1_9ACTN</name>
<evidence type="ECO:0000313" key="1">
    <source>
        <dbReference type="EMBL" id="PRX23448.1"/>
    </source>
</evidence>
<dbReference type="Proteomes" id="UP000239415">
    <property type="component" value="Unassembled WGS sequence"/>
</dbReference>
<sequence length="50" mass="6096">MTTYTLRHGRMRHILRPWRVDCRCRFEVFPCPPVRMGVARPAVLTAWRLW</sequence>
<accession>A0A2T0KIV1</accession>
<keyword evidence="2" id="KW-1185">Reference proteome</keyword>
<dbReference type="AlphaFoldDB" id="A0A2T0KIV1"/>
<dbReference type="RefSeq" id="WP_170153783.1">
    <property type="nucleotide sequence ID" value="NZ_BOMO01000041.1"/>
</dbReference>
<evidence type="ECO:0000313" key="2">
    <source>
        <dbReference type="Proteomes" id="UP000239415"/>
    </source>
</evidence>
<proteinExistence type="predicted"/>